<organism evidence="11 12">
    <name type="scientific">Anatilimnocola aggregata</name>
    <dbReference type="NCBI Taxonomy" id="2528021"/>
    <lineage>
        <taxon>Bacteria</taxon>
        <taxon>Pseudomonadati</taxon>
        <taxon>Planctomycetota</taxon>
        <taxon>Planctomycetia</taxon>
        <taxon>Pirellulales</taxon>
        <taxon>Pirellulaceae</taxon>
        <taxon>Anatilimnocola</taxon>
    </lineage>
</organism>
<keyword evidence="4 7" id="KW-0808">Transferase</keyword>
<dbReference type="OrthoDB" id="9805770at2"/>
<dbReference type="GO" id="GO:0031405">
    <property type="term" value="F:lipoic acid binding"/>
    <property type="evidence" value="ECO:0007669"/>
    <property type="project" value="TreeGrafter"/>
</dbReference>
<dbReference type="AlphaFoldDB" id="A0A517Y482"/>
<dbReference type="InterPro" id="IPR001078">
    <property type="entry name" value="2-oxoacid_DH_actylTfrase"/>
</dbReference>
<dbReference type="InterPro" id="IPR004167">
    <property type="entry name" value="PSBD"/>
</dbReference>
<accession>A0A517Y482</accession>
<keyword evidence="6 7" id="KW-0012">Acyltransferase</keyword>
<name>A0A517Y482_9BACT</name>
<dbReference type="Gene3D" id="4.10.320.10">
    <property type="entry name" value="E3-binding domain"/>
    <property type="match status" value="2"/>
</dbReference>
<dbReference type="Pfam" id="PF02817">
    <property type="entry name" value="E3_binding"/>
    <property type="match status" value="2"/>
</dbReference>
<dbReference type="RefSeq" id="WP_145083178.1">
    <property type="nucleotide sequence ID" value="NZ_CP036274.1"/>
</dbReference>
<dbReference type="InterPro" id="IPR000089">
    <property type="entry name" value="Biotin_lipoyl"/>
</dbReference>
<evidence type="ECO:0000256" key="2">
    <source>
        <dbReference type="ARBA" id="ARBA00007317"/>
    </source>
</evidence>
<evidence type="ECO:0000256" key="1">
    <source>
        <dbReference type="ARBA" id="ARBA00001938"/>
    </source>
</evidence>
<feature type="domain" description="Peripheral subunit-binding (PSBD)" evidence="10">
    <location>
        <begin position="191"/>
        <end position="228"/>
    </location>
</feature>
<dbReference type="SUPFAM" id="SSF52777">
    <property type="entry name" value="CoA-dependent acyltransferases"/>
    <property type="match status" value="1"/>
</dbReference>
<proteinExistence type="inferred from homology"/>
<evidence type="ECO:0000256" key="4">
    <source>
        <dbReference type="ARBA" id="ARBA00022679"/>
    </source>
</evidence>
<dbReference type="InterPro" id="IPR036625">
    <property type="entry name" value="E3-bd_dom_sf"/>
</dbReference>
<dbReference type="PANTHER" id="PTHR43178:SF5">
    <property type="entry name" value="LIPOAMIDE ACYLTRANSFERASE COMPONENT OF BRANCHED-CHAIN ALPHA-KETO ACID DEHYDROGENASE COMPLEX, MITOCHONDRIAL"/>
    <property type="match status" value="1"/>
</dbReference>
<dbReference type="InterPro" id="IPR011053">
    <property type="entry name" value="Single_hybrid_motif"/>
</dbReference>
<dbReference type="KEGG" id="aagg:ETAA8_00610"/>
<feature type="domain" description="Lipoyl-binding" evidence="9">
    <location>
        <begin position="2"/>
        <end position="79"/>
    </location>
</feature>
<feature type="region of interest" description="Disordered" evidence="8">
    <location>
        <begin position="229"/>
        <end position="248"/>
    </location>
</feature>
<keyword evidence="11" id="KW-0670">Pyruvate</keyword>
<comment type="subunit">
    <text evidence="3">Forms a 24-polypeptide structural core with octahedral symmetry.</text>
</comment>
<dbReference type="SUPFAM" id="SSF51230">
    <property type="entry name" value="Single hybrid motif"/>
    <property type="match status" value="1"/>
</dbReference>
<dbReference type="PROSITE" id="PS51826">
    <property type="entry name" value="PSBD"/>
    <property type="match status" value="2"/>
</dbReference>
<gene>
    <name evidence="11" type="primary">pdhC_1</name>
    <name evidence="11" type="ORF">ETAA8_00610</name>
</gene>
<dbReference type="GO" id="GO:0016407">
    <property type="term" value="F:acetyltransferase activity"/>
    <property type="evidence" value="ECO:0007669"/>
    <property type="project" value="TreeGrafter"/>
</dbReference>
<evidence type="ECO:0000256" key="8">
    <source>
        <dbReference type="SAM" id="MobiDB-lite"/>
    </source>
</evidence>
<evidence type="ECO:0000256" key="3">
    <source>
        <dbReference type="ARBA" id="ARBA00011484"/>
    </source>
</evidence>
<reference evidence="11 12" key="1">
    <citation type="submission" date="2019-02" db="EMBL/GenBank/DDBJ databases">
        <title>Deep-cultivation of Planctomycetes and their phenomic and genomic characterization uncovers novel biology.</title>
        <authorList>
            <person name="Wiegand S."/>
            <person name="Jogler M."/>
            <person name="Boedeker C."/>
            <person name="Pinto D."/>
            <person name="Vollmers J."/>
            <person name="Rivas-Marin E."/>
            <person name="Kohn T."/>
            <person name="Peeters S.H."/>
            <person name="Heuer A."/>
            <person name="Rast P."/>
            <person name="Oberbeckmann S."/>
            <person name="Bunk B."/>
            <person name="Jeske O."/>
            <person name="Meyerdierks A."/>
            <person name="Storesund J.E."/>
            <person name="Kallscheuer N."/>
            <person name="Luecker S."/>
            <person name="Lage O.M."/>
            <person name="Pohl T."/>
            <person name="Merkel B.J."/>
            <person name="Hornburger P."/>
            <person name="Mueller R.-W."/>
            <person name="Bruemmer F."/>
            <person name="Labrenz M."/>
            <person name="Spormann A.M."/>
            <person name="Op den Camp H."/>
            <person name="Overmann J."/>
            <person name="Amann R."/>
            <person name="Jetten M.S.M."/>
            <person name="Mascher T."/>
            <person name="Medema M.H."/>
            <person name="Devos D.P."/>
            <person name="Kaster A.-K."/>
            <person name="Ovreas L."/>
            <person name="Rohde M."/>
            <person name="Galperin M.Y."/>
            <person name="Jogler C."/>
        </authorList>
    </citation>
    <scope>NUCLEOTIDE SEQUENCE [LARGE SCALE GENOMIC DNA]</scope>
    <source>
        <strain evidence="11 12">ETA_A8</strain>
    </source>
</reference>
<dbReference type="Pfam" id="PF00364">
    <property type="entry name" value="Biotin_lipoyl"/>
    <property type="match status" value="1"/>
</dbReference>
<dbReference type="InterPro" id="IPR050743">
    <property type="entry name" value="2-oxoacid_DH_E2_comp"/>
</dbReference>
<dbReference type="InterPro" id="IPR023213">
    <property type="entry name" value="CAT-like_dom_sf"/>
</dbReference>
<comment type="cofactor">
    <cofactor evidence="1 7">
        <name>(R)-lipoate</name>
        <dbReference type="ChEBI" id="CHEBI:83088"/>
    </cofactor>
</comment>
<evidence type="ECO:0000256" key="7">
    <source>
        <dbReference type="RuleBase" id="RU003423"/>
    </source>
</evidence>
<comment type="similarity">
    <text evidence="2 7">Belongs to the 2-oxoacid dehydrogenase family.</text>
</comment>
<protein>
    <recommendedName>
        <fullName evidence="7">Dihydrolipoamide acetyltransferase component of pyruvate dehydrogenase complex</fullName>
        <ecNumber evidence="7">2.3.1.-</ecNumber>
    </recommendedName>
</protein>
<sequence length="473" mass="50368">MAQEITIPRLGWSMEEGIFVKWLKAPGEFIRTGEMVFLLEGEKAAHEIESLDSGYLSVPDDAPRPGATVKVGQVIGFLLAEGEAPPASVGKPPASTSPASSFPAFARATSLSLPAVAPPSVKMPLAPAVLAATGTMPRAAGPAARRLARQLGIDLNAVFTPDPTDRVLCEDIQRAAKTQWHSDQPAGPAQIATPRARRRARELGVDWTQLPGTGRNGRIRERDVISQSMATAGSQTHSPEPAPVTLGKHTPASKLRRILAQRILAGVTQAAPVTLTTKVDAAPLVAYRANLKNLAPQGQAPSFNDILIGLAAQTLRALPELNACWHRDGIHAYEAIHIATAVDTPAGLLAPVIRHADQLSVAQIAEQTRQLIAQARAGRLNQTYLEGGTFTVTNLGMFGIDTFTPILNLPQAGILGIGRIVEEPVVRAGRLEIGHTLSLSLTFDHRVVDGAPAARWLQRLCEHIQTPENQPGS</sequence>
<feature type="region of interest" description="Disordered" evidence="8">
    <location>
        <begin position="178"/>
        <end position="221"/>
    </location>
</feature>
<dbReference type="Gene3D" id="3.30.559.10">
    <property type="entry name" value="Chloramphenicol acetyltransferase-like domain"/>
    <property type="match status" value="1"/>
</dbReference>
<dbReference type="Pfam" id="PF00198">
    <property type="entry name" value="2-oxoacid_dh"/>
    <property type="match status" value="1"/>
</dbReference>
<evidence type="ECO:0000313" key="11">
    <source>
        <dbReference type="EMBL" id="QDU25000.1"/>
    </source>
</evidence>
<evidence type="ECO:0000259" key="10">
    <source>
        <dbReference type="PROSITE" id="PS51826"/>
    </source>
</evidence>
<dbReference type="EC" id="2.3.1.-" evidence="7"/>
<feature type="compositionally biased region" description="Polar residues" evidence="8">
    <location>
        <begin position="229"/>
        <end position="238"/>
    </location>
</feature>
<evidence type="ECO:0000256" key="5">
    <source>
        <dbReference type="ARBA" id="ARBA00022823"/>
    </source>
</evidence>
<evidence type="ECO:0000313" key="12">
    <source>
        <dbReference type="Proteomes" id="UP000315017"/>
    </source>
</evidence>
<dbReference type="SUPFAM" id="SSF47005">
    <property type="entry name" value="Peripheral subunit-binding domain of 2-oxo acid dehydrogenase complex"/>
    <property type="match status" value="2"/>
</dbReference>
<keyword evidence="12" id="KW-1185">Reference proteome</keyword>
<dbReference type="EMBL" id="CP036274">
    <property type="protein sequence ID" value="QDU25000.1"/>
    <property type="molecule type" value="Genomic_DNA"/>
</dbReference>
<evidence type="ECO:0000256" key="6">
    <source>
        <dbReference type="ARBA" id="ARBA00023315"/>
    </source>
</evidence>
<evidence type="ECO:0000259" key="9">
    <source>
        <dbReference type="PROSITE" id="PS50968"/>
    </source>
</evidence>
<dbReference type="CDD" id="cd06849">
    <property type="entry name" value="lipoyl_domain"/>
    <property type="match status" value="1"/>
</dbReference>
<dbReference type="Proteomes" id="UP000315017">
    <property type="component" value="Chromosome"/>
</dbReference>
<dbReference type="Gene3D" id="2.40.50.100">
    <property type="match status" value="1"/>
</dbReference>
<dbReference type="PROSITE" id="PS50968">
    <property type="entry name" value="BIOTINYL_LIPOYL"/>
    <property type="match status" value="1"/>
</dbReference>
<dbReference type="PANTHER" id="PTHR43178">
    <property type="entry name" value="DIHYDROLIPOAMIDE ACETYLTRANSFERASE COMPONENT OF PYRUVATE DEHYDROGENASE COMPLEX"/>
    <property type="match status" value="1"/>
</dbReference>
<dbReference type="GO" id="GO:0005737">
    <property type="term" value="C:cytoplasm"/>
    <property type="evidence" value="ECO:0007669"/>
    <property type="project" value="TreeGrafter"/>
</dbReference>
<keyword evidence="5 7" id="KW-0450">Lipoyl</keyword>
<feature type="domain" description="Peripheral subunit-binding (PSBD)" evidence="10">
    <location>
        <begin position="139"/>
        <end position="176"/>
    </location>
</feature>